<dbReference type="AlphaFoldDB" id="A0A5J4R355"/>
<name>A0A5J4R355_9ZZZZ</name>
<accession>A0A5J4R355</accession>
<dbReference type="Pfam" id="PF19898">
    <property type="entry name" value="DUF6371"/>
    <property type="match status" value="1"/>
</dbReference>
<proteinExistence type="predicted"/>
<gene>
    <name evidence="2" type="ORF">EZS27_023070</name>
</gene>
<dbReference type="EMBL" id="SNRY01001895">
    <property type="protein sequence ID" value="KAA6327995.1"/>
    <property type="molecule type" value="Genomic_DNA"/>
</dbReference>
<evidence type="ECO:0000313" key="2">
    <source>
        <dbReference type="EMBL" id="KAA6327995.1"/>
    </source>
</evidence>
<organism evidence="2">
    <name type="scientific">termite gut metagenome</name>
    <dbReference type="NCBI Taxonomy" id="433724"/>
    <lineage>
        <taxon>unclassified sequences</taxon>
        <taxon>metagenomes</taxon>
        <taxon>organismal metagenomes</taxon>
    </lineage>
</organism>
<evidence type="ECO:0000259" key="1">
    <source>
        <dbReference type="Pfam" id="PF19898"/>
    </source>
</evidence>
<feature type="domain" description="DUF6371" evidence="1">
    <location>
        <begin position="1"/>
        <end position="99"/>
    </location>
</feature>
<dbReference type="InterPro" id="IPR045951">
    <property type="entry name" value="DUF6371"/>
</dbReference>
<sequence>DKESGDRVNESESINWVHSFMKKQGLLPDNYNMVQCLFGEHLLRIYPDKVAALVESEKSALIASGVYPDYVWLATGGKSQLSTDKLKVLRGRTVIMFPDVDGYDTWRLKAKELEAMGYRVIVSDLLEKNASPEDRANKIDVADWLIGQLAIETVTEVQAGLSEAEKVLHSMEAKNPVIRELIEAFGLELINH</sequence>
<comment type="caution">
    <text evidence="2">The sequence shown here is derived from an EMBL/GenBank/DDBJ whole genome shotgun (WGS) entry which is preliminary data.</text>
</comment>
<reference evidence="2" key="1">
    <citation type="submission" date="2019-03" db="EMBL/GenBank/DDBJ databases">
        <title>Single cell metagenomics reveals metabolic interactions within the superorganism composed of flagellate Streblomastix strix and complex community of Bacteroidetes bacteria on its surface.</title>
        <authorList>
            <person name="Treitli S.C."/>
            <person name="Kolisko M."/>
            <person name="Husnik F."/>
            <person name="Keeling P."/>
            <person name="Hampl V."/>
        </authorList>
    </citation>
    <scope>NUCLEOTIDE SEQUENCE</scope>
    <source>
        <strain evidence="2">STM</strain>
    </source>
</reference>
<protein>
    <recommendedName>
        <fullName evidence="1">DUF6371 domain-containing protein</fullName>
    </recommendedName>
</protein>
<dbReference type="GO" id="GO:0016787">
    <property type="term" value="F:hydrolase activity"/>
    <property type="evidence" value="ECO:0007669"/>
    <property type="project" value="InterPro"/>
</dbReference>
<feature type="non-terminal residue" evidence="2">
    <location>
        <position position="1"/>
    </location>
</feature>